<comment type="caution">
    <text evidence="1">The sequence shown here is derived from an EMBL/GenBank/DDBJ whole genome shotgun (WGS) entry which is preliminary data.</text>
</comment>
<gene>
    <name evidence="1" type="ORF">POCTA_138.1.T0170003</name>
</gene>
<organism evidence="1 2">
    <name type="scientific">Paramecium octaurelia</name>
    <dbReference type="NCBI Taxonomy" id="43137"/>
    <lineage>
        <taxon>Eukaryota</taxon>
        <taxon>Sar</taxon>
        <taxon>Alveolata</taxon>
        <taxon>Ciliophora</taxon>
        <taxon>Intramacronucleata</taxon>
        <taxon>Oligohymenophorea</taxon>
        <taxon>Peniculida</taxon>
        <taxon>Parameciidae</taxon>
        <taxon>Paramecium</taxon>
    </lineage>
</organism>
<dbReference type="Proteomes" id="UP000683925">
    <property type="component" value="Unassembled WGS sequence"/>
</dbReference>
<accession>A0A8S1T0K3</accession>
<sequence length="220" mass="25762">MIIAMDEVINTFLTNINRPNLNNERAVIWLDDNIENEENSELTQRIINCFPEIQNFHFSNDHQSLIYIVQKKIILLFLILHGSLANEILHMLMSYPNIHSIVIYCQVPKKYEELISKSNSIIFITNQDDDRTYHLLQLQERSIYISFLQNAALYYLSEEFSLNSVPILSKDEILIIIKNSTEYALKTVYTLSLDAQEELAFQIHEKFKTGKIEDIINLYA</sequence>
<dbReference type="AlphaFoldDB" id="A0A8S1T0K3"/>
<protein>
    <submittedName>
        <fullName evidence="1">Uncharacterized protein</fullName>
    </submittedName>
</protein>
<keyword evidence="2" id="KW-1185">Reference proteome</keyword>
<name>A0A8S1T0K3_PAROT</name>
<dbReference type="OrthoDB" id="10049342at2759"/>
<evidence type="ECO:0000313" key="1">
    <source>
        <dbReference type="EMBL" id="CAD8145006.1"/>
    </source>
</evidence>
<reference evidence="1" key="1">
    <citation type="submission" date="2021-01" db="EMBL/GenBank/DDBJ databases">
        <authorList>
            <consortium name="Genoscope - CEA"/>
            <person name="William W."/>
        </authorList>
    </citation>
    <scope>NUCLEOTIDE SEQUENCE</scope>
</reference>
<evidence type="ECO:0000313" key="2">
    <source>
        <dbReference type="Proteomes" id="UP000683925"/>
    </source>
</evidence>
<proteinExistence type="predicted"/>
<dbReference type="EMBL" id="CAJJDP010000017">
    <property type="protein sequence ID" value="CAD8145006.1"/>
    <property type="molecule type" value="Genomic_DNA"/>
</dbReference>